<dbReference type="Pfam" id="PF02782">
    <property type="entry name" value="FGGY_C"/>
    <property type="match status" value="1"/>
</dbReference>
<dbReference type="Proteomes" id="UP000230750">
    <property type="component" value="Unassembled WGS sequence"/>
</dbReference>
<comment type="similarity">
    <text evidence="1 4">Belongs to the FGGY kinase family.</text>
</comment>
<evidence type="ECO:0000256" key="4">
    <source>
        <dbReference type="RuleBase" id="RU367058"/>
    </source>
</evidence>
<comment type="function">
    <text evidence="4">Phosphorylates D-xylulose to produce D-xylulose 5-phosphate, a molecule that may play an important role in the regulation of glucose metabolism and lipogenesis.</text>
</comment>
<feature type="domain" description="Carbohydrate kinase FGGY C-terminal" evidence="6">
    <location>
        <begin position="298"/>
        <end position="481"/>
    </location>
</feature>
<evidence type="ECO:0000313" key="7">
    <source>
        <dbReference type="EMBL" id="PIK52463.1"/>
    </source>
</evidence>
<gene>
    <name evidence="7" type="ORF">BSL78_10667</name>
</gene>
<name>A0A2G8KWS9_STIJA</name>
<reference evidence="7 8" key="1">
    <citation type="journal article" date="2017" name="PLoS Biol.">
        <title>The sea cucumber genome provides insights into morphological evolution and visceral regeneration.</title>
        <authorList>
            <person name="Zhang X."/>
            <person name="Sun L."/>
            <person name="Yuan J."/>
            <person name="Sun Y."/>
            <person name="Gao Y."/>
            <person name="Zhang L."/>
            <person name="Li S."/>
            <person name="Dai H."/>
            <person name="Hamel J.F."/>
            <person name="Liu C."/>
            <person name="Yu Y."/>
            <person name="Liu S."/>
            <person name="Lin W."/>
            <person name="Guo K."/>
            <person name="Jin S."/>
            <person name="Xu P."/>
            <person name="Storey K.B."/>
            <person name="Huan P."/>
            <person name="Zhang T."/>
            <person name="Zhou Y."/>
            <person name="Zhang J."/>
            <person name="Lin C."/>
            <person name="Li X."/>
            <person name="Xing L."/>
            <person name="Huo D."/>
            <person name="Sun M."/>
            <person name="Wang L."/>
            <person name="Mercier A."/>
            <person name="Li F."/>
            <person name="Yang H."/>
            <person name="Xiang J."/>
        </authorList>
    </citation>
    <scope>NUCLEOTIDE SEQUENCE [LARGE SCALE GENOMIC DNA]</scope>
    <source>
        <strain evidence="7">Shaxun</strain>
        <tissue evidence="7">Muscle</tissue>
    </source>
</reference>
<keyword evidence="4" id="KW-0067">ATP-binding</keyword>
<evidence type="ECO:0000259" key="5">
    <source>
        <dbReference type="Pfam" id="PF00370"/>
    </source>
</evidence>
<dbReference type="OrthoDB" id="1728974at2759"/>
<dbReference type="AlphaFoldDB" id="A0A2G8KWS9"/>
<dbReference type="GO" id="GO:0004856">
    <property type="term" value="F:D-xylulokinase activity"/>
    <property type="evidence" value="ECO:0007669"/>
    <property type="project" value="UniProtKB-UniRule"/>
</dbReference>
<dbReference type="GO" id="GO:0005997">
    <property type="term" value="P:xylulose metabolic process"/>
    <property type="evidence" value="ECO:0007669"/>
    <property type="project" value="UniProtKB-UniRule"/>
</dbReference>
<dbReference type="InterPro" id="IPR018485">
    <property type="entry name" value="FGGY_C"/>
</dbReference>
<dbReference type="CDD" id="cd07776">
    <property type="entry name" value="ASKHA_NBD_FGGY_SpXK-like"/>
    <property type="match status" value="1"/>
</dbReference>
<organism evidence="7 8">
    <name type="scientific">Stichopus japonicus</name>
    <name type="common">Sea cucumber</name>
    <dbReference type="NCBI Taxonomy" id="307972"/>
    <lineage>
        <taxon>Eukaryota</taxon>
        <taxon>Metazoa</taxon>
        <taxon>Echinodermata</taxon>
        <taxon>Eleutherozoa</taxon>
        <taxon>Echinozoa</taxon>
        <taxon>Holothuroidea</taxon>
        <taxon>Aspidochirotacea</taxon>
        <taxon>Aspidochirotida</taxon>
        <taxon>Stichopodidae</taxon>
        <taxon>Apostichopus</taxon>
    </lineage>
</organism>
<feature type="domain" description="Carbohydrate kinase FGGY N-terminal" evidence="5">
    <location>
        <begin position="135"/>
        <end position="285"/>
    </location>
</feature>
<dbReference type="GO" id="GO:0005524">
    <property type="term" value="F:ATP binding"/>
    <property type="evidence" value="ECO:0007669"/>
    <property type="project" value="UniProtKB-KW"/>
</dbReference>
<dbReference type="PIRSF" id="PIRSF000538">
    <property type="entry name" value="GlpK"/>
    <property type="match status" value="1"/>
</dbReference>
<dbReference type="SUPFAM" id="SSF53067">
    <property type="entry name" value="Actin-like ATPase domain"/>
    <property type="match status" value="2"/>
</dbReference>
<evidence type="ECO:0000256" key="1">
    <source>
        <dbReference type="ARBA" id="ARBA00009156"/>
    </source>
</evidence>
<dbReference type="Pfam" id="PF00370">
    <property type="entry name" value="FGGY_N"/>
    <property type="match status" value="1"/>
</dbReference>
<evidence type="ECO:0000313" key="8">
    <source>
        <dbReference type="Proteomes" id="UP000230750"/>
    </source>
</evidence>
<dbReference type="PANTHER" id="PTHR10196">
    <property type="entry name" value="SUGAR KINASE"/>
    <property type="match status" value="1"/>
</dbReference>
<comment type="caution">
    <text evidence="7">The sequence shown here is derived from an EMBL/GenBank/DDBJ whole genome shotgun (WGS) entry which is preliminary data.</text>
</comment>
<dbReference type="InterPro" id="IPR043129">
    <property type="entry name" value="ATPase_NBD"/>
</dbReference>
<sequence length="532" mass="57915">MTSIGKSSEKLFIGFDFSTQQVKAIAIDNNLAVVHEASVQFDKDLPHYGTQGGVHIQADGLTITSPTLMWVEALDLLLSKMKQDRFDFSKVSSLSGAGQQHGSVYWNQGAEKTLNNLQSQVSLKEQLKDAFSLAHSPVWMDSSTTKQCQQLEQAAGGAQALADITGSRGYERFTGNQIAKVFQTQPTIYEVTERISLVSSFAASLFIGRVAPIDYSDGSGMNLLDINTRMWSQKALDACGPRLAERLGQPVSSSNNLGSISSYFVDRYGFSPDCQVITFTGDNPGSLAGMRLQAGDIAVSLGTSDTLFLWLKTPRPALEGHIFCNPVDDVAYMALLCYKNGSLTRERLRNERAKGSWDKFNQLLRSAPPGNEGNIGIYFDVQEITPAAVGVVRTGSDGKRVESFTDPQEARAVIEGQFLAKRLHAEKLGYHIGKDTRVLATGGASSNAAILQILSDVFQAPVYVMDVANSASLGCAYRARHGWLGSSQVTFKDSVKTATEFKLAASPNLEVSQIYDQLLVRYRQLEEELAGS</sequence>
<dbReference type="STRING" id="307972.A0A2G8KWS9"/>
<evidence type="ECO:0000256" key="2">
    <source>
        <dbReference type="ARBA" id="ARBA00022679"/>
    </source>
</evidence>
<evidence type="ECO:0000259" key="6">
    <source>
        <dbReference type="Pfam" id="PF02782"/>
    </source>
</evidence>
<keyword evidence="4" id="KW-0547">Nucleotide-binding</keyword>
<keyword evidence="4" id="KW-0859">Xylose metabolism</keyword>
<keyword evidence="2 4" id="KW-0808">Transferase</keyword>
<proteinExistence type="inferred from homology"/>
<dbReference type="InterPro" id="IPR000577">
    <property type="entry name" value="Carb_kinase_FGGY"/>
</dbReference>
<dbReference type="EMBL" id="MRZV01000328">
    <property type="protein sequence ID" value="PIK52463.1"/>
    <property type="molecule type" value="Genomic_DNA"/>
</dbReference>
<dbReference type="InterPro" id="IPR018484">
    <property type="entry name" value="FGGY_N"/>
</dbReference>
<comment type="catalytic activity">
    <reaction evidence="4">
        <text>D-xylulose + ATP = D-xylulose 5-phosphate + ADP + H(+)</text>
        <dbReference type="Rhea" id="RHEA:10964"/>
        <dbReference type="ChEBI" id="CHEBI:15378"/>
        <dbReference type="ChEBI" id="CHEBI:17140"/>
        <dbReference type="ChEBI" id="CHEBI:30616"/>
        <dbReference type="ChEBI" id="CHEBI:57737"/>
        <dbReference type="ChEBI" id="CHEBI:456216"/>
        <dbReference type="EC" id="2.7.1.17"/>
    </reaction>
</comment>
<dbReference type="GO" id="GO:0005829">
    <property type="term" value="C:cytosol"/>
    <property type="evidence" value="ECO:0007669"/>
    <property type="project" value="TreeGrafter"/>
</dbReference>
<evidence type="ECO:0000256" key="3">
    <source>
        <dbReference type="ARBA" id="ARBA00022777"/>
    </source>
</evidence>
<keyword evidence="4" id="KW-0119">Carbohydrate metabolism</keyword>
<dbReference type="GO" id="GO:0042732">
    <property type="term" value="P:D-xylose metabolic process"/>
    <property type="evidence" value="ECO:0007669"/>
    <property type="project" value="UniProtKB-UniRule"/>
</dbReference>
<protein>
    <recommendedName>
        <fullName evidence="4">Xylulose kinase</fullName>
        <ecNumber evidence="4">2.7.1.17</ecNumber>
    </recommendedName>
</protein>
<dbReference type="FunFam" id="3.30.420.40:FF:000118">
    <property type="entry name" value="Xylulose kinase 2"/>
    <property type="match status" value="1"/>
</dbReference>
<keyword evidence="8" id="KW-1185">Reference proteome</keyword>
<dbReference type="Gene3D" id="3.30.420.40">
    <property type="match status" value="2"/>
</dbReference>
<dbReference type="InterPro" id="IPR042024">
    <property type="entry name" value="D-XK_euk"/>
</dbReference>
<accession>A0A2G8KWS9</accession>
<dbReference type="EC" id="2.7.1.17" evidence="4"/>
<dbReference type="PANTHER" id="PTHR10196:SF57">
    <property type="entry name" value="XYLULOSE KINASE"/>
    <property type="match status" value="1"/>
</dbReference>
<keyword evidence="3 4" id="KW-0418">Kinase</keyword>